<evidence type="ECO:0008006" key="3">
    <source>
        <dbReference type="Google" id="ProtNLM"/>
    </source>
</evidence>
<evidence type="ECO:0000313" key="1">
    <source>
        <dbReference type="EMBL" id="TPN89237.1"/>
    </source>
</evidence>
<comment type="caution">
    <text evidence="1">The sequence shown here is derived from an EMBL/GenBank/DDBJ whole genome shotgun (WGS) entry which is preliminary data.</text>
</comment>
<proteinExistence type="predicted"/>
<sequence length="63" mass="7208">MAIKASITEKFTKKLGDPYDAHHIIENHYGGDSKWWNIHPARFPDQHQVGIHGKGSPARELFK</sequence>
<dbReference type="RefSeq" id="WP_140589661.1">
    <property type="nucleotide sequence ID" value="NZ_VFWZ01000001.1"/>
</dbReference>
<reference evidence="1 2" key="1">
    <citation type="submission" date="2019-06" db="EMBL/GenBank/DDBJ databases">
        <authorList>
            <person name="Meng X."/>
        </authorList>
    </citation>
    <scope>NUCLEOTIDE SEQUENCE [LARGE SCALE GENOMIC DNA]</scope>
    <source>
        <strain evidence="1 2">M625</strain>
    </source>
</reference>
<accession>A0A504JEG4</accession>
<dbReference type="AlphaFoldDB" id="A0A504JEG4"/>
<dbReference type="EMBL" id="VFWZ01000001">
    <property type="protein sequence ID" value="TPN89237.1"/>
    <property type="molecule type" value="Genomic_DNA"/>
</dbReference>
<evidence type="ECO:0000313" key="2">
    <source>
        <dbReference type="Proteomes" id="UP000315540"/>
    </source>
</evidence>
<dbReference type="OrthoDB" id="3261089at2"/>
<organism evidence="1 2">
    <name type="scientific">Aquimarina algicola</name>
    <dbReference type="NCBI Taxonomy" id="2589995"/>
    <lineage>
        <taxon>Bacteria</taxon>
        <taxon>Pseudomonadati</taxon>
        <taxon>Bacteroidota</taxon>
        <taxon>Flavobacteriia</taxon>
        <taxon>Flavobacteriales</taxon>
        <taxon>Flavobacteriaceae</taxon>
        <taxon>Aquimarina</taxon>
    </lineage>
</organism>
<dbReference type="Proteomes" id="UP000315540">
    <property type="component" value="Unassembled WGS sequence"/>
</dbReference>
<protein>
    <recommendedName>
        <fullName evidence="3">HNH endonuclease</fullName>
    </recommendedName>
</protein>
<keyword evidence="2" id="KW-1185">Reference proteome</keyword>
<gene>
    <name evidence="1" type="ORF">FHK87_03145</name>
</gene>
<name>A0A504JEG4_9FLAO</name>